<accession>A0A4Y7SCU5</accession>
<keyword evidence="2" id="KW-1185">Reference proteome</keyword>
<protein>
    <submittedName>
        <fullName evidence="1">Uncharacterized protein</fullName>
    </submittedName>
</protein>
<comment type="caution">
    <text evidence="1">The sequence shown here is derived from an EMBL/GenBank/DDBJ whole genome shotgun (WGS) entry which is preliminary data.</text>
</comment>
<evidence type="ECO:0000313" key="2">
    <source>
        <dbReference type="Proteomes" id="UP000298030"/>
    </source>
</evidence>
<evidence type="ECO:0000313" key="1">
    <source>
        <dbReference type="EMBL" id="TEB19212.1"/>
    </source>
</evidence>
<name>A0A4Y7SCU5_COPMI</name>
<organism evidence="1 2">
    <name type="scientific">Coprinellus micaceus</name>
    <name type="common">Glistening ink-cap mushroom</name>
    <name type="synonym">Coprinus micaceus</name>
    <dbReference type="NCBI Taxonomy" id="71717"/>
    <lineage>
        <taxon>Eukaryota</taxon>
        <taxon>Fungi</taxon>
        <taxon>Dikarya</taxon>
        <taxon>Basidiomycota</taxon>
        <taxon>Agaricomycotina</taxon>
        <taxon>Agaricomycetes</taxon>
        <taxon>Agaricomycetidae</taxon>
        <taxon>Agaricales</taxon>
        <taxon>Agaricineae</taxon>
        <taxon>Psathyrellaceae</taxon>
        <taxon>Coprinellus</taxon>
    </lineage>
</organism>
<sequence>MFDPEPRWAGWWQTTGSSPERWDQLDLTKIEGLALICSDHGTYGLLDGMFEGNHRRASEADIPSFRESQVVSLDSLQFDRHFFPTRTSGWVTGQEVPEFLISLKLVPHVIHLVEASPPFGGFLTVRTSPPSKLNPSASGWTLASTTWRSITRVWAASGQQNFAGLAIRIWVVEALAIPQKQGFLMSREHYLCTRPRLNGPYVAESSSHKSPSLQEAIRTRDLGILDVSESLRPGCEASRVGAGGYRPNGSQIRNTGEMRVRAKEMRRGDLAMGIQIHSRATQRHHHCPHGPDTLNPDKMLPLTRGAMVSLPAKVNCTRISNQLQTVHSPASRHSLGVVLKRLGPSVGLQASRIHLRLHTRATPSSAVEAAGSSTAIGKKGSVTIDVGAFV</sequence>
<dbReference type="AlphaFoldDB" id="A0A4Y7SCU5"/>
<gene>
    <name evidence="1" type="ORF">FA13DRAFT_1780787</name>
</gene>
<proteinExistence type="predicted"/>
<reference evidence="1 2" key="1">
    <citation type="journal article" date="2019" name="Nat. Ecol. Evol.">
        <title>Megaphylogeny resolves global patterns of mushroom evolution.</title>
        <authorList>
            <person name="Varga T."/>
            <person name="Krizsan K."/>
            <person name="Foldi C."/>
            <person name="Dima B."/>
            <person name="Sanchez-Garcia M."/>
            <person name="Sanchez-Ramirez S."/>
            <person name="Szollosi G.J."/>
            <person name="Szarkandi J.G."/>
            <person name="Papp V."/>
            <person name="Albert L."/>
            <person name="Andreopoulos W."/>
            <person name="Angelini C."/>
            <person name="Antonin V."/>
            <person name="Barry K.W."/>
            <person name="Bougher N.L."/>
            <person name="Buchanan P."/>
            <person name="Buyck B."/>
            <person name="Bense V."/>
            <person name="Catcheside P."/>
            <person name="Chovatia M."/>
            <person name="Cooper J."/>
            <person name="Damon W."/>
            <person name="Desjardin D."/>
            <person name="Finy P."/>
            <person name="Geml J."/>
            <person name="Haridas S."/>
            <person name="Hughes K."/>
            <person name="Justo A."/>
            <person name="Karasinski D."/>
            <person name="Kautmanova I."/>
            <person name="Kiss B."/>
            <person name="Kocsube S."/>
            <person name="Kotiranta H."/>
            <person name="LaButti K.M."/>
            <person name="Lechner B.E."/>
            <person name="Liimatainen K."/>
            <person name="Lipzen A."/>
            <person name="Lukacs Z."/>
            <person name="Mihaltcheva S."/>
            <person name="Morgado L.N."/>
            <person name="Niskanen T."/>
            <person name="Noordeloos M.E."/>
            <person name="Ohm R.A."/>
            <person name="Ortiz-Santana B."/>
            <person name="Ovrebo C."/>
            <person name="Racz N."/>
            <person name="Riley R."/>
            <person name="Savchenko A."/>
            <person name="Shiryaev A."/>
            <person name="Soop K."/>
            <person name="Spirin V."/>
            <person name="Szebenyi C."/>
            <person name="Tomsovsky M."/>
            <person name="Tulloss R.E."/>
            <person name="Uehling J."/>
            <person name="Grigoriev I.V."/>
            <person name="Vagvolgyi C."/>
            <person name="Papp T."/>
            <person name="Martin F.M."/>
            <person name="Miettinen O."/>
            <person name="Hibbett D.S."/>
            <person name="Nagy L.G."/>
        </authorList>
    </citation>
    <scope>NUCLEOTIDE SEQUENCE [LARGE SCALE GENOMIC DNA]</scope>
    <source>
        <strain evidence="1 2">FP101781</strain>
    </source>
</reference>
<dbReference type="EMBL" id="QPFP01000203">
    <property type="protein sequence ID" value="TEB19212.1"/>
    <property type="molecule type" value="Genomic_DNA"/>
</dbReference>
<dbReference type="Proteomes" id="UP000298030">
    <property type="component" value="Unassembled WGS sequence"/>
</dbReference>